<protein>
    <submittedName>
        <fullName evidence="1">Uncharacterized protein</fullName>
    </submittedName>
</protein>
<evidence type="ECO:0000313" key="2">
    <source>
        <dbReference type="Proteomes" id="UP000824091"/>
    </source>
</evidence>
<comment type="caution">
    <text evidence="1">The sequence shown here is derived from an EMBL/GenBank/DDBJ whole genome shotgun (WGS) entry which is preliminary data.</text>
</comment>
<dbReference type="EMBL" id="DVMO01000056">
    <property type="protein sequence ID" value="HIU27486.1"/>
    <property type="molecule type" value="Genomic_DNA"/>
</dbReference>
<reference evidence="1" key="2">
    <citation type="journal article" date="2021" name="PeerJ">
        <title>Extensive microbial diversity within the chicken gut microbiome revealed by metagenomics and culture.</title>
        <authorList>
            <person name="Gilroy R."/>
            <person name="Ravi A."/>
            <person name="Getino M."/>
            <person name="Pursley I."/>
            <person name="Horton D.L."/>
            <person name="Alikhan N.F."/>
            <person name="Baker D."/>
            <person name="Gharbi K."/>
            <person name="Hall N."/>
            <person name="Watson M."/>
            <person name="Adriaenssens E.M."/>
            <person name="Foster-Nyarko E."/>
            <person name="Jarju S."/>
            <person name="Secka A."/>
            <person name="Antonio M."/>
            <person name="Oren A."/>
            <person name="Chaudhuri R.R."/>
            <person name="La Ragione R."/>
            <person name="Hildebrand F."/>
            <person name="Pallen M.J."/>
        </authorList>
    </citation>
    <scope>NUCLEOTIDE SEQUENCE</scope>
    <source>
        <strain evidence="1">11300</strain>
    </source>
</reference>
<sequence>MFFSLWIDKNISLQQFCPWRSRNGGTARLHRVPGLQRAVILLVNGIGAACFKERLTRREIIATAMIAAALVMLNI</sequence>
<evidence type="ECO:0000313" key="1">
    <source>
        <dbReference type="EMBL" id="HIU27486.1"/>
    </source>
</evidence>
<proteinExistence type="predicted"/>
<dbReference type="AlphaFoldDB" id="A0A9D1L850"/>
<accession>A0A9D1L850</accession>
<dbReference type="Proteomes" id="UP000824091">
    <property type="component" value="Unassembled WGS sequence"/>
</dbReference>
<gene>
    <name evidence="1" type="ORF">IAD16_03750</name>
</gene>
<name>A0A9D1L850_9FIRM</name>
<organism evidence="1 2">
    <name type="scientific">Candidatus Fimisoma avicola</name>
    <dbReference type="NCBI Taxonomy" id="2840826"/>
    <lineage>
        <taxon>Bacteria</taxon>
        <taxon>Bacillati</taxon>
        <taxon>Bacillota</taxon>
        <taxon>Clostridia</taxon>
        <taxon>Eubacteriales</taxon>
        <taxon>Candidatus Fimisoma</taxon>
    </lineage>
</organism>
<reference evidence="1" key="1">
    <citation type="submission" date="2020-10" db="EMBL/GenBank/DDBJ databases">
        <authorList>
            <person name="Gilroy R."/>
        </authorList>
    </citation>
    <scope>NUCLEOTIDE SEQUENCE</scope>
    <source>
        <strain evidence="1">11300</strain>
    </source>
</reference>